<evidence type="ECO:0008006" key="5">
    <source>
        <dbReference type="Google" id="ProtNLM"/>
    </source>
</evidence>
<evidence type="ECO:0000313" key="3">
    <source>
        <dbReference type="EMBL" id="QBM30583.1"/>
    </source>
</evidence>
<feature type="signal peptide" evidence="2">
    <location>
        <begin position="1"/>
        <end position="24"/>
    </location>
</feature>
<gene>
    <name evidence="3" type="ORF">HPF_23045</name>
</gene>
<proteinExistence type="predicted"/>
<keyword evidence="4" id="KW-1185">Reference proteome</keyword>
<feature type="region of interest" description="Disordered" evidence="1">
    <location>
        <begin position="23"/>
        <end position="76"/>
    </location>
</feature>
<dbReference type="Proteomes" id="UP000293912">
    <property type="component" value="Chromosome"/>
</dbReference>
<evidence type="ECO:0000313" key="4">
    <source>
        <dbReference type="Proteomes" id="UP000293912"/>
    </source>
</evidence>
<dbReference type="AlphaFoldDB" id="A0A4V1AC85"/>
<dbReference type="KEGG" id="hpse:HPF_23045"/>
<dbReference type="RefSeq" id="WP_207959254.1">
    <property type="nucleotide sequence ID" value="NZ_CP037867.1"/>
</dbReference>
<keyword evidence="2" id="KW-0732">Signal</keyword>
<sequence precursor="true">MNKHLLLAGAACLALATTAPLATAGEHQRDNQPTQRSAQHRDDSHHSRSNRSAQGFDHGMQVVPTTAGAGQAGEGWRYFSDPAAHRAVVISPQGEYFLSRGKGMRLVAVTRPQS</sequence>
<dbReference type="EMBL" id="CP037867">
    <property type="protein sequence ID" value="QBM30583.1"/>
    <property type="molecule type" value="Genomic_DNA"/>
</dbReference>
<reference evidence="3 4" key="1">
    <citation type="submission" date="2019-03" db="EMBL/GenBank/DDBJ databases">
        <authorList>
            <person name="Sebastian G."/>
            <person name="Baumann P."/>
            <person name="Ruckert C."/>
            <person name="Kalinowski J."/>
            <person name="Nebel B."/>
            <person name="Takors R."/>
            <person name="Blombach B."/>
        </authorList>
    </citation>
    <scope>NUCLEOTIDE SEQUENCE [LARGE SCALE GENOMIC DNA]</scope>
    <source>
        <strain evidence="3 4">DSM 1084</strain>
    </source>
</reference>
<accession>A0A4V1AC85</accession>
<organism evidence="3 4">
    <name type="scientific">Hydrogenophaga pseudoflava</name>
    <name type="common">Pseudomonas carboxydoflava</name>
    <dbReference type="NCBI Taxonomy" id="47421"/>
    <lineage>
        <taxon>Bacteria</taxon>
        <taxon>Pseudomonadati</taxon>
        <taxon>Pseudomonadota</taxon>
        <taxon>Betaproteobacteria</taxon>
        <taxon>Burkholderiales</taxon>
        <taxon>Comamonadaceae</taxon>
        <taxon>Hydrogenophaga</taxon>
    </lineage>
</organism>
<feature type="chain" id="PRO_5020689721" description="Nickel/cobalt homeostasis protein RcnB" evidence="2">
    <location>
        <begin position="25"/>
        <end position="114"/>
    </location>
</feature>
<evidence type="ECO:0000256" key="2">
    <source>
        <dbReference type="SAM" id="SignalP"/>
    </source>
</evidence>
<name>A0A4V1AC85_HYDPS</name>
<protein>
    <recommendedName>
        <fullName evidence="5">Nickel/cobalt homeostasis protein RcnB</fullName>
    </recommendedName>
</protein>
<evidence type="ECO:0000256" key="1">
    <source>
        <dbReference type="SAM" id="MobiDB-lite"/>
    </source>
</evidence>